<evidence type="ECO:0000313" key="2">
    <source>
        <dbReference type="EMBL" id="KTC71538.1"/>
    </source>
</evidence>
<protein>
    <submittedName>
        <fullName evidence="3">Uncharacterized protein</fullName>
    </submittedName>
</protein>
<keyword evidence="4" id="KW-1185">Reference proteome</keyword>
<accession>A0A378IF44</accession>
<dbReference type="RefSeq" id="WP_157062392.1">
    <property type="nucleotide sequence ID" value="NZ_CAAAHV010000019.1"/>
</dbReference>
<feature type="region of interest" description="Disordered" evidence="1">
    <location>
        <begin position="1"/>
        <end position="57"/>
    </location>
</feature>
<evidence type="ECO:0000313" key="3">
    <source>
        <dbReference type="EMBL" id="STX30854.1"/>
    </source>
</evidence>
<gene>
    <name evidence="2" type="ORF">Lbir_1690</name>
    <name evidence="3" type="ORF">NCTC12437_00621</name>
</gene>
<sequence length="57" mass="6440">MSKKNHSDNSHKVTDTELEKISGGRVPWRIPEPDTGPSYYISPKVEKSNSKNKKGKK</sequence>
<dbReference type="AlphaFoldDB" id="A0A378IF44"/>
<feature type="compositionally biased region" description="Basic and acidic residues" evidence="1">
    <location>
        <begin position="1"/>
        <end position="22"/>
    </location>
</feature>
<dbReference type="Proteomes" id="UP000054735">
    <property type="component" value="Unassembled WGS sequence"/>
</dbReference>
<name>A0A378IF44_9GAMM</name>
<organism evidence="3 5">
    <name type="scientific">Legionella birminghamensis</name>
    <dbReference type="NCBI Taxonomy" id="28083"/>
    <lineage>
        <taxon>Bacteria</taxon>
        <taxon>Pseudomonadati</taxon>
        <taxon>Pseudomonadota</taxon>
        <taxon>Gammaproteobacteria</taxon>
        <taxon>Legionellales</taxon>
        <taxon>Legionellaceae</taxon>
        <taxon>Legionella</taxon>
    </lineage>
</organism>
<evidence type="ECO:0000313" key="4">
    <source>
        <dbReference type="Proteomes" id="UP000054735"/>
    </source>
</evidence>
<evidence type="ECO:0000256" key="1">
    <source>
        <dbReference type="SAM" id="MobiDB-lite"/>
    </source>
</evidence>
<dbReference type="EMBL" id="LNXT01000021">
    <property type="protein sequence ID" value="KTC71538.1"/>
    <property type="molecule type" value="Genomic_DNA"/>
</dbReference>
<dbReference type="Proteomes" id="UP000255066">
    <property type="component" value="Unassembled WGS sequence"/>
</dbReference>
<reference evidence="2 4" key="1">
    <citation type="submission" date="2015-11" db="EMBL/GenBank/DDBJ databases">
        <title>Genomic analysis of 38 Legionella species identifies large and diverse effector repertoires.</title>
        <authorList>
            <person name="Burstein D."/>
            <person name="Amaro F."/>
            <person name="Zusman T."/>
            <person name="Lifshitz Z."/>
            <person name="Cohen O."/>
            <person name="Gilbert J.A."/>
            <person name="Pupko T."/>
            <person name="Shuman H.A."/>
            <person name="Segal G."/>
        </authorList>
    </citation>
    <scope>NUCLEOTIDE SEQUENCE [LARGE SCALE GENOMIC DNA]</scope>
    <source>
        <strain evidence="2 4">CDC#1407-AL-14</strain>
    </source>
</reference>
<dbReference type="EMBL" id="UGNW01000001">
    <property type="protein sequence ID" value="STX30854.1"/>
    <property type="molecule type" value="Genomic_DNA"/>
</dbReference>
<evidence type="ECO:0000313" key="5">
    <source>
        <dbReference type="Proteomes" id="UP000255066"/>
    </source>
</evidence>
<proteinExistence type="predicted"/>
<reference evidence="3 5" key="2">
    <citation type="submission" date="2018-06" db="EMBL/GenBank/DDBJ databases">
        <authorList>
            <consortium name="Pathogen Informatics"/>
            <person name="Doyle S."/>
        </authorList>
    </citation>
    <scope>NUCLEOTIDE SEQUENCE [LARGE SCALE GENOMIC DNA]</scope>
    <source>
        <strain evidence="3 5">NCTC12437</strain>
    </source>
</reference>